<name>F0P2N1_WEEVC</name>
<dbReference type="Proteomes" id="UP000008641">
    <property type="component" value="Chromosome"/>
</dbReference>
<protein>
    <submittedName>
        <fullName evidence="2">Gliding motility-associated lipoprotein, GldD</fullName>
    </submittedName>
</protein>
<reference evidence="2 3" key="1">
    <citation type="journal article" date="2011" name="Stand. Genomic Sci.">
        <title>Complete genome sequence of Weeksella virosa type strain (9751).</title>
        <authorList>
            <person name="Lang E."/>
            <person name="Teshima H."/>
            <person name="Lucas S."/>
            <person name="Lapidus A."/>
            <person name="Hammon N."/>
            <person name="Deshpande S."/>
            <person name="Nolan M."/>
            <person name="Cheng J.F."/>
            <person name="Pitluck S."/>
            <person name="Liolios K."/>
            <person name="Pagani I."/>
            <person name="Mikhailova N."/>
            <person name="Ivanova N."/>
            <person name="Mavromatis K."/>
            <person name="Pati A."/>
            <person name="Tapia R."/>
            <person name="Han C."/>
            <person name="Goodwin L."/>
            <person name="Chen A."/>
            <person name="Palaniappan K."/>
            <person name="Land M."/>
            <person name="Hauser L."/>
            <person name="Chang Y.J."/>
            <person name="Jeffries C.D."/>
            <person name="Brambilla E.M."/>
            <person name="Kopitz M."/>
            <person name="Rohde M."/>
            <person name="Goker M."/>
            <person name="Tindall B.J."/>
            <person name="Detter J.C."/>
            <person name="Woyke T."/>
            <person name="Bristow J."/>
            <person name="Eisen J.A."/>
            <person name="Markowitz V."/>
            <person name="Hugenholtz P."/>
            <person name="Klenk H.P."/>
            <person name="Kyrpides N.C."/>
        </authorList>
    </citation>
    <scope>NUCLEOTIDE SEQUENCE [LARGE SCALE GENOMIC DNA]</scope>
    <source>
        <strain evidence="3">ATCC 43766 / DSM 16922 / JCM 21250 / NBRC 16016 / NCTC 11634 / CL345/78</strain>
    </source>
</reference>
<dbReference type="OrthoDB" id="679501at2"/>
<dbReference type="PROSITE" id="PS51257">
    <property type="entry name" value="PROKAR_LIPOPROTEIN"/>
    <property type="match status" value="1"/>
</dbReference>
<dbReference type="KEGG" id="wvi:Weevi_1161"/>
<dbReference type="Pfam" id="PF25593">
    <property type="entry name" value="GldD_lipo"/>
    <property type="match status" value="1"/>
</dbReference>
<dbReference type="InterPro" id="IPR019850">
    <property type="entry name" value="GldD-like"/>
</dbReference>
<keyword evidence="3" id="KW-1185">Reference proteome</keyword>
<dbReference type="AlphaFoldDB" id="F0P2N1"/>
<evidence type="ECO:0000256" key="1">
    <source>
        <dbReference type="SAM" id="SignalP"/>
    </source>
</evidence>
<organism evidence="2 3">
    <name type="scientific">Weeksella virosa (strain ATCC 43766 / DSM 16922 / JCM 21250 / CCUG 30538 / CDC 9751 / IAM 14551 / NBRC 16016 / NCTC 11634 / CL345/78)</name>
    <dbReference type="NCBI Taxonomy" id="865938"/>
    <lineage>
        <taxon>Bacteria</taxon>
        <taxon>Pseudomonadati</taxon>
        <taxon>Bacteroidota</taxon>
        <taxon>Flavobacteriia</taxon>
        <taxon>Flavobacteriales</taxon>
        <taxon>Weeksellaceae</taxon>
        <taxon>Weeksella</taxon>
    </lineage>
</organism>
<feature type="chain" id="PRO_5003256494" evidence="1">
    <location>
        <begin position="25"/>
        <end position="203"/>
    </location>
</feature>
<reference evidence="3" key="2">
    <citation type="journal article" date="2011" name="Stand. Genomic Sci.">
        <title>Complete genome sequence of Weeksella virosa type strain (9751T).</title>
        <authorList>
            <person name="Lang E."/>
            <person name="Teshima H."/>
            <person name="Lucas S."/>
            <person name="Lapidus A."/>
            <person name="Hammon N."/>
            <person name="Deshpande S."/>
            <person name="Nolan M."/>
            <person name="Cheng J."/>
            <person name="Pitluck S."/>
            <person name="Liolios K."/>
            <person name="Pagani I."/>
            <person name="Mikhailova N."/>
            <person name="Ivanova N."/>
            <person name="Mavromatis K."/>
            <person name="Pati A."/>
            <person name="Tapia R."/>
            <person name="Han C."/>
            <person name="Goodwin L."/>
            <person name="Chen A."/>
            <person name="Palaniappan K."/>
            <person name="Land M."/>
            <person name="Hauser L."/>
            <person name="Chang Y."/>
            <person name="Jeffries C."/>
            <person name="Brambilla E."/>
            <person name="Kopitz M."/>
            <person name="Rohde M."/>
            <person name="Goker M."/>
            <person name="Tindall B."/>
            <person name="Detter J."/>
            <person name="Woyke T."/>
            <person name="Bristow J."/>
            <person name="Eisen J."/>
            <person name="Markowitz V."/>
            <person name="Hugenholtz P."/>
            <person name="Klenk H."/>
            <person name="Kyrpides N."/>
        </authorList>
    </citation>
    <scope>NUCLEOTIDE SEQUENCE [LARGE SCALE GENOMIC DNA]</scope>
    <source>
        <strain evidence="3">ATCC 43766 / DSM 16922 / JCM 21250 / NBRC 16016 / NCTC 11634 / CL345/78</strain>
    </source>
</reference>
<dbReference type="eggNOG" id="ENOG502ZRB2">
    <property type="taxonomic scope" value="Bacteria"/>
</dbReference>
<gene>
    <name evidence="2" type="ordered locus">Weevi_1161</name>
</gene>
<proteinExistence type="predicted"/>
<keyword evidence="1" id="KW-0732">Signal</keyword>
<evidence type="ECO:0000313" key="2">
    <source>
        <dbReference type="EMBL" id="ADX67870.1"/>
    </source>
</evidence>
<evidence type="ECO:0000313" key="3">
    <source>
        <dbReference type="Proteomes" id="UP000008641"/>
    </source>
</evidence>
<dbReference type="HOGENOM" id="CLU_118000_0_0_10"/>
<feature type="signal peptide" evidence="1">
    <location>
        <begin position="1"/>
        <end position="24"/>
    </location>
</feature>
<sequence>MKKQKKLASLLMISIAGGLGFFFSSCEQNEQAKPLGQIRLEYPKASYNDYQQARDFTFSYSRWAKVISDPNNPSRLTIHYPRMKANMYLTYFPITSKPDLISKIKDSEKFVQEQTVKASYISPQEFHYPERRVYGTLFELGGESAINYKFHVTDSVRNFISGSVYFSAKPNPDSLAPAIQYIQSDVKRFIESVEWKNNSSTEE</sequence>
<dbReference type="RefSeq" id="WP_013598260.1">
    <property type="nucleotide sequence ID" value="NC_015144.1"/>
</dbReference>
<dbReference type="STRING" id="865938.Weevi_1161"/>
<accession>F0P2N1</accession>
<dbReference type="EMBL" id="CP002455">
    <property type="protein sequence ID" value="ADX67870.1"/>
    <property type="molecule type" value="Genomic_DNA"/>
</dbReference>
<keyword evidence="2" id="KW-0449">Lipoprotein</keyword>